<evidence type="ECO:0000313" key="1">
    <source>
        <dbReference type="EMBL" id="MCY8119622.1"/>
    </source>
</evidence>
<dbReference type="EMBL" id="JALANJ010000003">
    <property type="protein sequence ID" value="MCY8119622.1"/>
    <property type="molecule type" value="Genomic_DNA"/>
</dbReference>
<evidence type="ECO:0000313" key="2">
    <source>
        <dbReference type="Proteomes" id="UP001070352"/>
    </source>
</evidence>
<dbReference type="Proteomes" id="UP001070352">
    <property type="component" value="Unassembled WGS sequence"/>
</dbReference>
<name>A0A9Q4DPP1_BACSC</name>
<gene>
    <name evidence="1" type="ORF">MOC45_03210</name>
</gene>
<sequence length="561" mass="62565">MPYIDNAPALSPYKIREGELQKGFKDLLVKHGWTKALEFKKMVTSVHFVTEHDITGRHNDRFLVANHVILRNARGDLLGLAVVADWGDYTDHANGFPYYNVFNSADSEKEALTTYMSREFNKRKEETTLYFYMLDKLPNIEEGSTVFTPWGTESEGEKRLRMALDVEVTGVDFKSTNAGSEFVKSADPLVMQSPIVQSSLRAKFLENLEFPYMDTNWWGDSEISVRGHLDSKSIFLTLQADVTPMWEDNVVPTVPFYFGDIIAVDEGDPAVAMFAGTVPRGSSSSEVAHYNFDDVTSEGGKRIMPVLKKYPSNPSNGIDSVLINRTKLGARYQSYFLSWSTAAQDMPPTRDNGNPNDLKDYPRAWERNGYQFNPSRYSGKVQTSHIYLIHPEEGVRGHLSKAVGLNAANLNSSELRILRDSSPETVYDVYQCVPISAVSPLTKRPATHFRPMGLGIYKEELNQNGTVKPNPEDKEAPGNVTELKFNNPQPGHVKLSWINPSDIDFAGVEILLNGEKYVEGVTGVAEYVFKGLNAGEVTFKVISVDYSGKKSTGSEVTGDVS</sequence>
<proteinExistence type="predicted"/>
<reference evidence="1" key="1">
    <citation type="submission" date="2022-02" db="EMBL/GenBank/DDBJ databases">
        <title>Crop Bioprotection Bacillus Genome Sequencing.</title>
        <authorList>
            <person name="Dunlap C."/>
        </authorList>
    </citation>
    <scope>NUCLEOTIDE SEQUENCE</scope>
    <source>
        <strain evidence="1">M18B4</strain>
    </source>
</reference>
<dbReference type="InterPro" id="IPR013783">
    <property type="entry name" value="Ig-like_fold"/>
</dbReference>
<organism evidence="1 2">
    <name type="scientific">Bacillus spizizenii</name>
    <name type="common">Bacillus subtilis subsp. spizizenii</name>
    <dbReference type="NCBI Taxonomy" id="96241"/>
    <lineage>
        <taxon>Bacteria</taxon>
        <taxon>Bacillati</taxon>
        <taxon>Bacillota</taxon>
        <taxon>Bacilli</taxon>
        <taxon>Bacillales</taxon>
        <taxon>Bacillaceae</taxon>
        <taxon>Bacillus</taxon>
    </lineage>
</organism>
<dbReference type="AlphaFoldDB" id="A0A9Q4DPP1"/>
<dbReference type="Gene3D" id="2.60.40.10">
    <property type="entry name" value="Immunoglobulins"/>
    <property type="match status" value="1"/>
</dbReference>
<comment type="caution">
    <text evidence="1">The sequence shown here is derived from an EMBL/GenBank/DDBJ whole genome shotgun (WGS) entry which is preliminary data.</text>
</comment>
<evidence type="ECO:0008006" key="3">
    <source>
        <dbReference type="Google" id="ProtNLM"/>
    </source>
</evidence>
<protein>
    <recommendedName>
        <fullName evidence="3">Major virion structural protein</fullName>
    </recommendedName>
</protein>
<accession>A0A9Q4DPP1</accession>